<dbReference type="Pfam" id="PF01061">
    <property type="entry name" value="ABC2_membrane"/>
    <property type="match status" value="1"/>
</dbReference>
<dbReference type="Proteomes" id="UP000451354">
    <property type="component" value="Chromosome"/>
</dbReference>
<dbReference type="InterPro" id="IPR000412">
    <property type="entry name" value="ABC_2_transport"/>
</dbReference>
<evidence type="ECO:0000256" key="1">
    <source>
        <dbReference type="ARBA" id="ARBA00004141"/>
    </source>
</evidence>
<sequence>MTTQTAAASSGTTTARLPAPEPRPGRHVLADAGTMIARSLRLVRREPDELILALVLPVMLMILFVYVFGGAMAVGTDYVTYATPGIILLCAGYGASNTAIAVEQDMSGGIMDRFRSMPVASWTVLVGHVVASVVKNLVTTAVVLGVAFLIGFRPDANALEWLGAVGVVAAYVLAITSVAAFVGVLVRSPAAAGGFSFFMLFLPYVSSAFVPPGTMPSWLRGFAEHQPVTPVIETIRGLLVGTGSTGAPVTDLGATAALALAWCAGLVLVFLGGAAWVFARRRRG</sequence>
<keyword evidence="2 6" id="KW-0812">Transmembrane</keyword>
<dbReference type="AlphaFoldDB" id="A0A6M5UDC0"/>
<organism evidence="9 10">
    <name type="scientific">Cellulosimicrobium protaetiae</name>
    <dbReference type="NCBI Taxonomy" id="2587808"/>
    <lineage>
        <taxon>Bacteria</taxon>
        <taxon>Bacillati</taxon>
        <taxon>Actinomycetota</taxon>
        <taxon>Actinomycetes</taxon>
        <taxon>Micrococcales</taxon>
        <taxon>Promicromonosporaceae</taxon>
        <taxon>Cellulosimicrobium</taxon>
    </lineage>
</organism>
<feature type="transmembrane region" description="Helical" evidence="6">
    <location>
        <begin position="192"/>
        <end position="210"/>
    </location>
</feature>
<dbReference type="GO" id="GO:0043190">
    <property type="term" value="C:ATP-binding cassette (ABC) transporter complex"/>
    <property type="evidence" value="ECO:0007669"/>
    <property type="project" value="InterPro"/>
</dbReference>
<feature type="transmembrane region" description="Helical" evidence="6">
    <location>
        <begin position="81"/>
        <end position="102"/>
    </location>
</feature>
<keyword evidence="4 6" id="KW-0472">Membrane</keyword>
<feature type="compositionally biased region" description="Low complexity" evidence="7">
    <location>
        <begin position="1"/>
        <end position="15"/>
    </location>
</feature>
<dbReference type="InterPro" id="IPR051784">
    <property type="entry name" value="Nod_factor_ABC_transporter"/>
</dbReference>
<dbReference type="PIRSF" id="PIRSF006648">
    <property type="entry name" value="DrrB"/>
    <property type="match status" value="1"/>
</dbReference>
<protein>
    <recommendedName>
        <fullName evidence="6">Transport permease protein</fullName>
    </recommendedName>
</protein>
<dbReference type="KEGG" id="cprt:FIC82_003120"/>
<feature type="domain" description="ABC transmembrane type-2" evidence="8">
    <location>
        <begin position="48"/>
        <end position="281"/>
    </location>
</feature>
<dbReference type="PANTHER" id="PTHR43229:SF2">
    <property type="entry name" value="NODULATION PROTEIN J"/>
    <property type="match status" value="1"/>
</dbReference>
<evidence type="ECO:0000259" key="8">
    <source>
        <dbReference type="PROSITE" id="PS51012"/>
    </source>
</evidence>
<dbReference type="GO" id="GO:0046677">
    <property type="term" value="P:response to antibiotic"/>
    <property type="evidence" value="ECO:0007669"/>
    <property type="project" value="UniProtKB-KW"/>
</dbReference>
<evidence type="ECO:0000256" key="3">
    <source>
        <dbReference type="ARBA" id="ARBA00022989"/>
    </source>
</evidence>
<dbReference type="InterPro" id="IPR047817">
    <property type="entry name" value="ABC2_TM_bact-type"/>
</dbReference>
<gene>
    <name evidence="9" type="ORF">FIC82_003120</name>
</gene>
<feature type="transmembrane region" description="Helical" evidence="6">
    <location>
        <begin position="162"/>
        <end position="185"/>
    </location>
</feature>
<comment type="subcellular location">
    <subcellularLocation>
        <location evidence="6">Cell membrane</location>
        <topology evidence="6">Multi-pass membrane protein</topology>
    </subcellularLocation>
    <subcellularLocation>
        <location evidence="1">Membrane</location>
        <topology evidence="1">Multi-pass membrane protein</topology>
    </subcellularLocation>
</comment>
<feature type="transmembrane region" description="Helical" evidence="6">
    <location>
        <begin position="256"/>
        <end position="279"/>
    </location>
</feature>
<keyword evidence="3 6" id="KW-1133">Transmembrane helix</keyword>
<dbReference type="PANTHER" id="PTHR43229">
    <property type="entry name" value="NODULATION PROTEIN J"/>
    <property type="match status" value="1"/>
</dbReference>
<evidence type="ECO:0000256" key="6">
    <source>
        <dbReference type="RuleBase" id="RU361157"/>
    </source>
</evidence>
<dbReference type="GO" id="GO:0140359">
    <property type="term" value="F:ABC-type transporter activity"/>
    <property type="evidence" value="ECO:0007669"/>
    <property type="project" value="InterPro"/>
</dbReference>
<keyword evidence="5" id="KW-0046">Antibiotic resistance</keyword>
<feature type="transmembrane region" description="Helical" evidence="6">
    <location>
        <begin position="50"/>
        <end position="69"/>
    </location>
</feature>
<accession>A0A6M5UDC0</accession>
<dbReference type="OrthoDB" id="670210at2"/>
<keyword evidence="6" id="KW-1003">Cell membrane</keyword>
<name>A0A6M5UDC0_9MICO</name>
<feature type="region of interest" description="Disordered" evidence="7">
    <location>
        <begin position="1"/>
        <end position="25"/>
    </location>
</feature>
<evidence type="ECO:0000256" key="2">
    <source>
        <dbReference type="ARBA" id="ARBA00022692"/>
    </source>
</evidence>
<keyword evidence="10" id="KW-1185">Reference proteome</keyword>
<evidence type="ECO:0000313" key="10">
    <source>
        <dbReference type="Proteomes" id="UP000451354"/>
    </source>
</evidence>
<evidence type="ECO:0000256" key="4">
    <source>
        <dbReference type="ARBA" id="ARBA00023136"/>
    </source>
</evidence>
<proteinExistence type="inferred from homology"/>
<evidence type="ECO:0000256" key="5">
    <source>
        <dbReference type="ARBA" id="ARBA00023251"/>
    </source>
</evidence>
<dbReference type="RefSeq" id="WP_154797520.1">
    <property type="nucleotide sequence ID" value="NZ_CP052757.1"/>
</dbReference>
<comment type="similarity">
    <text evidence="6">Belongs to the ABC-2 integral membrane protein family.</text>
</comment>
<reference evidence="9 10" key="1">
    <citation type="journal article" date="2022" name="Int. J. Syst. Evol. Microbiol.">
        <title>Cellulosimicrobium protaetiae sp. nov., isolated from the gut of the larva of Protaetia brevitarsis seulensis.</title>
        <authorList>
            <person name="Le Han H."/>
            <person name="Nguyen T.T.H."/>
            <person name="Li Z."/>
            <person name="Shin N.R."/>
            <person name="Kim S.G."/>
        </authorList>
    </citation>
    <scope>NUCLEOTIDE SEQUENCE [LARGE SCALE GENOMIC DNA]</scope>
    <source>
        <strain evidence="9 10">BI34</strain>
    </source>
</reference>
<evidence type="ECO:0000313" key="9">
    <source>
        <dbReference type="EMBL" id="QJW35341.1"/>
    </source>
</evidence>
<keyword evidence="6" id="KW-0813">Transport</keyword>
<dbReference type="PROSITE" id="PS51012">
    <property type="entry name" value="ABC_TM2"/>
    <property type="match status" value="1"/>
</dbReference>
<evidence type="ECO:0000256" key="7">
    <source>
        <dbReference type="SAM" id="MobiDB-lite"/>
    </source>
</evidence>
<dbReference type="InterPro" id="IPR013525">
    <property type="entry name" value="ABC2_TM"/>
</dbReference>
<feature type="transmembrane region" description="Helical" evidence="6">
    <location>
        <begin position="122"/>
        <end position="150"/>
    </location>
</feature>
<dbReference type="EMBL" id="CP052757">
    <property type="protein sequence ID" value="QJW35341.1"/>
    <property type="molecule type" value="Genomic_DNA"/>
</dbReference>